<gene>
    <name evidence="1" type="ORF">B0T26DRAFT_695083</name>
</gene>
<proteinExistence type="predicted"/>
<dbReference type="AlphaFoldDB" id="A0AA40B564"/>
<comment type="caution">
    <text evidence="1">The sequence shown here is derived from an EMBL/GenBank/DDBJ whole genome shotgun (WGS) entry which is preliminary data.</text>
</comment>
<dbReference type="GeneID" id="85324545"/>
<sequence length="75" mass="8629">MRRLWSNVLAPGFLLLVMLESLSRFSLWSLSVFMGGSWGVCCRFCYRLCRGQSQEGRSMWPVVVNERCLPVVDIV</sequence>
<organism evidence="1 2">
    <name type="scientific">Lasiosphaeria miniovina</name>
    <dbReference type="NCBI Taxonomy" id="1954250"/>
    <lineage>
        <taxon>Eukaryota</taxon>
        <taxon>Fungi</taxon>
        <taxon>Dikarya</taxon>
        <taxon>Ascomycota</taxon>
        <taxon>Pezizomycotina</taxon>
        <taxon>Sordariomycetes</taxon>
        <taxon>Sordariomycetidae</taxon>
        <taxon>Sordariales</taxon>
        <taxon>Lasiosphaeriaceae</taxon>
        <taxon>Lasiosphaeria</taxon>
    </lineage>
</organism>
<dbReference type="EMBL" id="JAUIRO010000002">
    <property type="protein sequence ID" value="KAK0727583.1"/>
    <property type="molecule type" value="Genomic_DNA"/>
</dbReference>
<dbReference type="Proteomes" id="UP001172101">
    <property type="component" value="Unassembled WGS sequence"/>
</dbReference>
<protein>
    <submittedName>
        <fullName evidence="1">Uncharacterized protein</fullName>
    </submittedName>
</protein>
<evidence type="ECO:0000313" key="1">
    <source>
        <dbReference type="EMBL" id="KAK0727583.1"/>
    </source>
</evidence>
<accession>A0AA40B564</accession>
<keyword evidence="2" id="KW-1185">Reference proteome</keyword>
<reference evidence="1" key="1">
    <citation type="submission" date="2023-06" db="EMBL/GenBank/DDBJ databases">
        <title>Genome-scale phylogeny and comparative genomics of the fungal order Sordariales.</title>
        <authorList>
            <consortium name="Lawrence Berkeley National Laboratory"/>
            <person name="Hensen N."/>
            <person name="Bonometti L."/>
            <person name="Westerberg I."/>
            <person name="Brannstrom I.O."/>
            <person name="Guillou S."/>
            <person name="Cros-Aarteil S."/>
            <person name="Calhoun S."/>
            <person name="Haridas S."/>
            <person name="Kuo A."/>
            <person name="Mondo S."/>
            <person name="Pangilinan J."/>
            <person name="Riley R."/>
            <person name="LaButti K."/>
            <person name="Andreopoulos B."/>
            <person name="Lipzen A."/>
            <person name="Chen C."/>
            <person name="Yanf M."/>
            <person name="Daum C."/>
            <person name="Ng V."/>
            <person name="Clum A."/>
            <person name="Steindorff A."/>
            <person name="Ohm R."/>
            <person name="Martin F."/>
            <person name="Silar P."/>
            <person name="Natvig D."/>
            <person name="Lalanne C."/>
            <person name="Gautier V."/>
            <person name="Ament-velasquez S.L."/>
            <person name="Kruys A."/>
            <person name="Hutchinson M.I."/>
            <person name="Powell A.J."/>
            <person name="Barry K."/>
            <person name="Miller A.N."/>
            <person name="Grigoriev I.V."/>
            <person name="Debuchy R."/>
            <person name="Gladieux P."/>
            <person name="Thoren M.H."/>
            <person name="Johannesson H."/>
        </authorList>
    </citation>
    <scope>NUCLEOTIDE SEQUENCE</scope>
    <source>
        <strain evidence="1">SMH2392-1A</strain>
    </source>
</reference>
<evidence type="ECO:0000313" key="2">
    <source>
        <dbReference type="Proteomes" id="UP001172101"/>
    </source>
</evidence>
<name>A0AA40B564_9PEZI</name>
<dbReference type="RefSeq" id="XP_060300438.1">
    <property type="nucleotide sequence ID" value="XM_060441275.1"/>
</dbReference>